<name>A0A4U8UN33_STECR</name>
<feature type="domain" description="Glycosyl hydrolase family 13 catalytic" evidence="1">
    <location>
        <begin position="12"/>
        <end position="76"/>
    </location>
</feature>
<sequence length="174" mass="19290">MENLPNNSQPFPHRGAMLWDDSRNAGFSIADNPQTGVNADFASINWMSQYNDPKSQLKMVQKLVKLRQRSDALNQGQVYIGKLYEHSAFTITRFFREDNTTKGRMFLGGVNFGKSAVDLPINDAPSINEAHLHKAKVEAVNSAASNYEVLETLDLSTQTLELGPEEGVVVSFAV</sequence>
<dbReference type="Proteomes" id="UP000298663">
    <property type="component" value="Chromosome X"/>
</dbReference>
<protein>
    <recommendedName>
        <fullName evidence="1">Glycosyl hydrolase family 13 catalytic domain-containing protein</fullName>
    </recommendedName>
</protein>
<dbReference type="InterPro" id="IPR006047">
    <property type="entry name" value="GH13_cat_dom"/>
</dbReference>
<dbReference type="Pfam" id="PF00128">
    <property type="entry name" value="Alpha-amylase"/>
    <property type="match status" value="1"/>
</dbReference>
<evidence type="ECO:0000313" key="3">
    <source>
        <dbReference type="Proteomes" id="UP000298663"/>
    </source>
</evidence>
<dbReference type="STRING" id="34508.A0A4U8UN33"/>
<accession>A0A4U8UN33</accession>
<comment type="caution">
    <text evidence="2">The sequence shown here is derived from an EMBL/GenBank/DDBJ whole genome shotgun (WGS) entry which is preliminary data.</text>
</comment>
<evidence type="ECO:0000313" key="2">
    <source>
        <dbReference type="EMBL" id="TMS33655.1"/>
    </source>
</evidence>
<keyword evidence="3" id="KW-1185">Reference proteome</keyword>
<dbReference type="EMBL" id="AZBU02000001">
    <property type="protein sequence ID" value="TMS33655.1"/>
    <property type="molecule type" value="Genomic_DNA"/>
</dbReference>
<evidence type="ECO:0000259" key="1">
    <source>
        <dbReference type="Pfam" id="PF00128"/>
    </source>
</evidence>
<dbReference type="OrthoDB" id="1740265at2759"/>
<organism evidence="2 3">
    <name type="scientific">Steinernema carpocapsae</name>
    <name type="common">Entomopathogenic nematode</name>
    <dbReference type="NCBI Taxonomy" id="34508"/>
    <lineage>
        <taxon>Eukaryota</taxon>
        <taxon>Metazoa</taxon>
        <taxon>Ecdysozoa</taxon>
        <taxon>Nematoda</taxon>
        <taxon>Chromadorea</taxon>
        <taxon>Rhabditida</taxon>
        <taxon>Tylenchina</taxon>
        <taxon>Panagrolaimomorpha</taxon>
        <taxon>Strongyloidoidea</taxon>
        <taxon>Steinernematidae</taxon>
        <taxon>Steinernema</taxon>
    </lineage>
</organism>
<dbReference type="EMBL" id="CM016762">
    <property type="protein sequence ID" value="TMS33655.1"/>
    <property type="molecule type" value="Genomic_DNA"/>
</dbReference>
<proteinExistence type="predicted"/>
<dbReference type="GO" id="GO:0005975">
    <property type="term" value="P:carbohydrate metabolic process"/>
    <property type="evidence" value="ECO:0007669"/>
    <property type="project" value="InterPro"/>
</dbReference>
<reference evidence="2 3" key="2">
    <citation type="journal article" date="2019" name="G3 (Bethesda)">
        <title>Hybrid Assembly of the Genome of the Entomopathogenic Nematode Steinernema carpocapsae Identifies the X-Chromosome.</title>
        <authorList>
            <person name="Serra L."/>
            <person name="Macchietto M."/>
            <person name="Macias-Munoz A."/>
            <person name="McGill C.J."/>
            <person name="Rodriguez I.M."/>
            <person name="Rodriguez B."/>
            <person name="Murad R."/>
            <person name="Mortazavi A."/>
        </authorList>
    </citation>
    <scope>NUCLEOTIDE SEQUENCE [LARGE SCALE GENOMIC DNA]</scope>
    <source>
        <strain evidence="2 3">ALL</strain>
    </source>
</reference>
<dbReference type="InterPro" id="IPR017853">
    <property type="entry name" value="GH"/>
</dbReference>
<dbReference type="SUPFAM" id="SSF51445">
    <property type="entry name" value="(Trans)glycosidases"/>
    <property type="match status" value="1"/>
</dbReference>
<dbReference type="AlphaFoldDB" id="A0A4U8UN33"/>
<gene>
    <name evidence="2" type="ORF">L596_001372</name>
</gene>
<reference evidence="2 3" key="1">
    <citation type="journal article" date="2015" name="Genome Biol.">
        <title>Comparative genomics of Steinernema reveals deeply conserved gene regulatory networks.</title>
        <authorList>
            <person name="Dillman A.R."/>
            <person name="Macchietto M."/>
            <person name="Porter C.F."/>
            <person name="Rogers A."/>
            <person name="Williams B."/>
            <person name="Antoshechkin I."/>
            <person name="Lee M.M."/>
            <person name="Goodwin Z."/>
            <person name="Lu X."/>
            <person name="Lewis E.E."/>
            <person name="Goodrich-Blair H."/>
            <person name="Stock S.P."/>
            <person name="Adams B.J."/>
            <person name="Sternberg P.W."/>
            <person name="Mortazavi A."/>
        </authorList>
    </citation>
    <scope>NUCLEOTIDE SEQUENCE [LARGE SCALE GENOMIC DNA]</scope>
    <source>
        <strain evidence="2 3">ALL</strain>
    </source>
</reference>
<dbReference type="Gene3D" id="3.20.20.80">
    <property type="entry name" value="Glycosidases"/>
    <property type="match status" value="1"/>
</dbReference>